<proteinExistence type="predicted"/>
<feature type="chain" id="PRO_5036830581" evidence="4">
    <location>
        <begin position="27"/>
        <end position="360"/>
    </location>
</feature>
<dbReference type="InterPro" id="IPR011990">
    <property type="entry name" value="TPR-like_helical_dom_sf"/>
</dbReference>
<dbReference type="NCBIfam" id="TIGR03142">
    <property type="entry name" value="cytochro_ccmI"/>
    <property type="match status" value="1"/>
</dbReference>
<comment type="caution">
    <text evidence="5">The sequence shown here is derived from an EMBL/GenBank/DDBJ whole genome shotgun (WGS) entry which is preliminary data.</text>
</comment>
<keyword evidence="6" id="KW-1185">Reference proteome</keyword>
<keyword evidence="3" id="KW-1133">Transmembrane helix</keyword>
<reference evidence="5" key="1">
    <citation type="submission" date="2021-04" db="EMBL/GenBank/DDBJ databases">
        <title>Draft genome assembly of strain Phenylobacterium sp. 20VBR1 using MiniION and Illumina platforms.</title>
        <authorList>
            <person name="Thomas F.A."/>
            <person name="Krishnan K.P."/>
            <person name="Sinha R.K."/>
        </authorList>
    </citation>
    <scope>NUCLEOTIDE SEQUENCE</scope>
    <source>
        <strain evidence="5">20VBR1</strain>
    </source>
</reference>
<dbReference type="InterPro" id="IPR017560">
    <property type="entry name" value="Cyt_c_biogenesis_CcmI"/>
</dbReference>
<keyword evidence="3" id="KW-0472">Membrane</keyword>
<sequence length="360" mass="37627">MIAFWVAAGLISAAAAGLVLHAAAQAALNAGSQDPTLALYRRQLREIDDLADRGLIADGERKGAHAEAARRLLHAADMEAKPWNADAGLRKPVLVVAALVPLVALGLYLWVGSPGYPDQSFKSRLATWRSSDPATLSPPEMAAVLQAMTVERPKDVEGFHYLALAYAASDNPSGSARALRHAIELAPKRADLWELLGEALIAQGGGEVTPQAAAAFERALKLDPKAVVPRFHLARARIAAGDKAGGIAAWRALQADLPATDPRRGALASAISEAENGPAPSTRPAPPQMDAIRGMVAGLAAKLEADPSDGAGWVKLVKSYAVLGESAKRDAALATARKRFAADPDLLKALTAAAATEPMR</sequence>
<evidence type="ECO:0000313" key="5">
    <source>
        <dbReference type="EMBL" id="MBR7620864.1"/>
    </source>
</evidence>
<gene>
    <name evidence="5" type="primary">ccmI</name>
    <name evidence="5" type="ORF">JKL49_15825</name>
</gene>
<evidence type="ECO:0000256" key="4">
    <source>
        <dbReference type="SAM" id="SignalP"/>
    </source>
</evidence>
<dbReference type="Gene3D" id="1.25.40.10">
    <property type="entry name" value="Tetratricopeptide repeat domain"/>
    <property type="match status" value="1"/>
</dbReference>
<dbReference type="PANTHER" id="PTHR47870">
    <property type="entry name" value="CYTOCHROME C-TYPE BIOGENESIS PROTEIN CCMH"/>
    <property type="match status" value="1"/>
</dbReference>
<dbReference type="GO" id="GO:0017004">
    <property type="term" value="P:cytochrome complex assembly"/>
    <property type="evidence" value="ECO:0007669"/>
    <property type="project" value="UniProtKB-KW"/>
</dbReference>
<feature type="signal peptide" evidence="4">
    <location>
        <begin position="1"/>
        <end position="26"/>
    </location>
</feature>
<accession>A0A941D3U5</accession>
<keyword evidence="3" id="KW-0812">Transmembrane</keyword>
<keyword evidence="4" id="KW-0732">Signal</keyword>
<dbReference type="RefSeq" id="WP_215341584.1">
    <property type="nucleotide sequence ID" value="NZ_JAGSGD010000001.1"/>
</dbReference>
<protein>
    <submittedName>
        <fullName evidence="5">C-type cytochrome biogenesis protein CcmI</fullName>
    </submittedName>
</protein>
<feature type="transmembrane region" description="Helical" evidence="3">
    <location>
        <begin position="93"/>
        <end position="111"/>
    </location>
</feature>
<name>A0A941D3U5_9CAUL</name>
<evidence type="ECO:0000313" key="6">
    <source>
        <dbReference type="Proteomes" id="UP000622580"/>
    </source>
</evidence>
<dbReference type="AlphaFoldDB" id="A0A941D3U5"/>
<organism evidence="5 6">
    <name type="scientific">Phenylobacterium glaciei</name>
    <dbReference type="NCBI Taxonomy" id="2803784"/>
    <lineage>
        <taxon>Bacteria</taxon>
        <taxon>Pseudomonadati</taxon>
        <taxon>Pseudomonadota</taxon>
        <taxon>Alphaproteobacteria</taxon>
        <taxon>Caulobacterales</taxon>
        <taxon>Caulobacteraceae</taxon>
        <taxon>Phenylobacterium</taxon>
    </lineage>
</organism>
<dbReference type="SUPFAM" id="SSF48452">
    <property type="entry name" value="TPR-like"/>
    <property type="match status" value="1"/>
</dbReference>
<evidence type="ECO:0000256" key="3">
    <source>
        <dbReference type="SAM" id="Phobius"/>
    </source>
</evidence>
<dbReference type="InterPro" id="IPR051263">
    <property type="entry name" value="C-type_cytochrome_biogenesis"/>
</dbReference>
<dbReference type="Proteomes" id="UP000622580">
    <property type="component" value="Unassembled WGS sequence"/>
</dbReference>
<keyword evidence="2" id="KW-0201">Cytochrome c-type biogenesis</keyword>
<evidence type="ECO:0000256" key="2">
    <source>
        <dbReference type="ARBA" id="ARBA00022748"/>
    </source>
</evidence>
<comment type="subcellular location">
    <subcellularLocation>
        <location evidence="1">Cell envelope</location>
    </subcellularLocation>
</comment>
<dbReference type="GO" id="GO:0030313">
    <property type="term" value="C:cell envelope"/>
    <property type="evidence" value="ECO:0007669"/>
    <property type="project" value="UniProtKB-SubCell"/>
</dbReference>
<dbReference type="EMBL" id="JAGSGD010000001">
    <property type="protein sequence ID" value="MBR7620864.1"/>
    <property type="molecule type" value="Genomic_DNA"/>
</dbReference>
<evidence type="ECO:0000256" key="1">
    <source>
        <dbReference type="ARBA" id="ARBA00004196"/>
    </source>
</evidence>
<dbReference type="PANTHER" id="PTHR47870:SF1">
    <property type="entry name" value="CYTOCHROME C-TYPE BIOGENESIS PROTEIN CCMH"/>
    <property type="match status" value="1"/>
</dbReference>